<dbReference type="AlphaFoldDB" id="A0AAE4C8U8"/>
<dbReference type="Gene3D" id="3.30.750.24">
    <property type="entry name" value="STAS domain"/>
    <property type="match status" value="1"/>
</dbReference>
<accession>A0AAE4C8U8</accession>
<sequence length="113" mass="12161">MIDDSPLRIDVSHPDPATALLSLAGDLDFDTAEELVDEAERALITEIRTLRLDLSGLYICDSSGLSALLHIHHDAREVGTDFEITGVTAQLRRILEVTGLDAVLGTTPAEAHS</sequence>
<dbReference type="Pfam" id="PF13466">
    <property type="entry name" value="STAS_2"/>
    <property type="match status" value="1"/>
</dbReference>
<dbReference type="InterPro" id="IPR002645">
    <property type="entry name" value="STAS_dom"/>
</dbReference>
<keyword evidence="5" id="KW-1185">Reference proteome</keyword>
<evidence type="ECO:0000259" key="3">
    <source>
        <dbReference type="PROSITE" id="PS50801"/>
    </source>
</evidence>
<dbReference type="NCBIfam" id="TIGR00377">
    <property type="entry name" value="ant_ant_sig"/>
    <property type="match status" value="1"/>
</dbReference>
<dbReference type="CDD" id="cd07043">
    <property type="entry name" value="STAS_anti-anti-sigma_factors"/>
    <property type="match status" value="1"/>
</dbReference>
<dbReference type="PANTHER" id="PTHR33495">
    <property type="entry name" value="ANTI-SIGMA FACTOR ANTAGONIST TM_1081-RELATED-RELATED"/>
    <property type="match status" value="1"/>
</dbReference>
<dbReference type="RefSeq" id="WP_310365388.1">
    <property type="nucleotide sequence ID" value="NZ_JAVDYB010000001.1"/>
</dbReference>
<comment type="similarity">
    <text evidence="1 2">Belongs to the anti-sigma-factor antagonist family.</text>
</comment>
<dbReference type="InterPro" id="IPR003658">
    <property type="entry name" value="Anti-sigma_ant"/>
</dbReference>
<name>A0AAE4C8U8_9ACTN</name>
<evidence type="ECO:0000313" key="5">
    <source>
        <dbReference type="Proteomes" id="UP001183643"/>
    </source>
</evidence>
<proteinExistence type="inferred from homology"/>
<organism evidence="4 5">
    <name type="scientific">Catenuloplanes atrovinosus</name>
    <dbReference type="NCBI Taxonomy" id="137266"/>
    <lineage>
        <taxon>Bacteria</taxon>
        <taxon>Bacillati</taxon>
        <taxon>Actinomycetota</taxon>
        <taxon>Actinomycetes</taxon>
        <taxon>Micromonosporales</taxon>
        <taxon>Micromonosporaceae</taxon>
        <taxon>Catenuloplanes</taxon>
    </lineage>
</organism>
<evidence type="ECO:0000256" key="2">
    <source>
        <dbReference type="RuleBase" id="RU003749"/>
    </source>
</evidence>
<reference evidence="4" key="1">
    <citation type="submission" date="2023-07" db="EMBL/GenBank/DDBJ databases">
        <title>Sequencing the genomes of 1000 actinobacteria strains.</title>
        <authorList>
            <person name="Klenk H.-P."/>
        </authorList>
    </citation>
    <scope>NUCLEOTIDE SEQUENCE</scope>
    <source>
        <strain evidence="4">DSM 44707</strain>
    </source>
</reference>
<dbReference type="GO" id="GO:0043856">
    <property type="term" value="F:anti-sigma factor antagonist activity"/>
    <property type="evidence" value="ECO:0007669"/>
    <property type="project" value="InterPro"/>
</dbReference>
<dbReference type="InterPro" id="IPR036513">
    <property type="entry name" value="STAS_dom_sf"/>
</dbReference>
<dbReference type="PROSITE" id="PS50801">
    <property type="entry name" value="STAS"/>
    <property type="match status" value="1"/>
</dbReference>
<protein>
    <recommendedName>
        <fullName evidence="2">Anti-sigma factor antagonist</fullName>
    </recommendedName>
</protein>
<dbReference type="EMBL" id="JAVDYB010000001">
    <property type="protein sequence ID" value="MDR7274992.1"/>
    <property type="molecule type" value="Genomic_DNA"/>
</dbReference>
<dbReference type="InterPro" id="IPR058548">
    <property type="entry name" value="MlaB-like_STAS"/>
</dbReference>
<gene>
    <name evidence="4" type="ORF">J2S41_001770</name>
</gene>
<feature type="domain" description="STAS" evidence="3">
    <location>
        <begin position="16"/>
        <end position="113"/>
    </location>
</feature>
<evidence type="ECO:0000256" key="1">
    <source>
        <dbReference type="ARBA" id="ARBA00009013"/>
    </source>
</evidence>
<evidence type="ECO:0000313" key="4">
    <source>
        <dbReference type="EMBL" id="MDR7274992.1"/>
    </source>
</evidence>
<comment type="caution">
    <text evidence="4">The sequence shown here is derived from an EMBL/GenBank/DDBJ whole genome shotgun (WGS) entry which is preliminary data.</text>
</comment>
<dbReference type="SUPFAM" id="SSF52091">
    <property type="entry name" value="SpoIIaa-like"/>
    <property type="match status" value="1"/>
</dbReference>
<dbReference type="Proteomes" id="UP001183643">
    <property type="component" value="Unassembled WGS sequence"/>
</dbReference>